<keyword evidence="5 6" id="KW-0456">Lyase</keyword>
<dbReference type="NCBIfam" id="NF002114">
    <property type="entry name" value="PRK00951.2-4"/>
    <property type="match status" value="1"/>
</dbReference>
<comment type="catalytic activity">
    <reaction evidence="6 7">
        <text>D-erythro-1-(imidazol-4-yl)glycerol 3-phosphate = 3-(imidazol-4-yl)-2-oxopropyl phosphate + H2O</text>
        <dbReference type="Rhea" id="RHEA:11040"/>
        <dbReference type="ChEBI" id="CHEBI:15377"/>
        <dbReference type="ChEBI" id="CHEBI:57766"/>
        <dbReference type="ChEBI" id="CHEBI:58278"/>
        <dbReference type="EC" id="4.2.1.19"/>
    </reaction>
</comment>
<dbReference type="STRING" id="391625.PPSIR1_36612"/>
<proteinExistence type="inferred from homology"/>
<evidence type="ECO:0000256" key="5">
    <source>
        <dbReference type="ARBA" id="ARBA00023239"/>
    </source>
</evidence>
<dbReference type="AlphaFoldDB" id="A6G1M7"/>
<comment type="pathway">
    <text evidence="1 6 7">Amino-acid biosynthesis; L-histidine biosynthesis; L-histidine from 5-phospho-alpha-D-ribose 1-diphosphate: step 6/9.</text>
</comment>
<keyword evidence="4 6" id="KW-0368">Histidine biosynthesis</keyword>
<evidence type="ECO:0000256" key="7">
    <source>
        <dbReference type="RuleBase" id="RU000599"/>
    </source>
</evidence>
<keyword evidence="9" id="KW-1185">Reference proteome</keyword>
<evidence type="ECO:0000256" key="2">
    <source>
        <dbReference type="ARBA" id="ARBA00016664"/>
    </source>
</evidence>
<sequence>MTSSPAARTAQVERNTRETQIRVALTLPGDAPAPPKVDTPVPFLSHMLEALGRHGAMALEVEAKGDVEIDDHHTVEDVGLVLGAALDQALGDRKGIYRYGHFSLAMDETLVDVALDLGGRPYLVYDLPAISGKWIGRFDCELVREFYQALAVQARMNLHIHLRAGGNAHHVVEASFKGLARALRMACAHDPAMLGAVPSTKGVIV</sequence>
<reference evidence="8 9" key="1">
    <citation type="submission" date="2007-06" db="EMBL/GenBank/DDBJ databases">
        <authorList>
            <person name="Shimkets L."/>
            <person name="Ferriera S."/>
            <person name="Johnson J."/>
            <person name="Kravitz S."/>
            <person name="Beeson K."/>
            <person name="Sutton G."/>
            <person name="Rogers Y.-H."/>
            <person name="Friedman R."/>
            <person name="Frazier M."/>
            <person name="Venter J.C."/>
        </authorList>
    </citation>
    <scope>NUCLEOTIDE SEQUENCE [LARGE SCALE GENOMIC DNA]</scope>
    <source>
        <strain evidence="8 9">SIR-1</strain>
    </source>
</reference>
<dbReference type="OrthoDB" id="9790411at2"/>
<dbReference type="FunFam" id="3.30.230.40:FF:000003">
    <property type="entry name" value="Imidazoleglycerol-phosphate dehydratase HisB"/>
    <property type="match status" value="1"/>
</dbReference>
<gene>
    <name evidence="8" type="primary">hisF</name>
    <name evidence="6" type="synonym">hisB</name>
    <name evidence="8" type="ORF">PPSIR1_36612</name>
</gene>
<dbReference type="PANTHER" id="PTHR23133">
    <property type="entry name" value="IMIDAZOLEGLYCEROL-PHOSPHATE DEHYDRATASE HIS7"/>
    <property type="match status" value="1"/>
</dbReference>
<protein>
    <recommendedName>
        <fullName evidence="2 6">Imidazoleglycerol-phosphate dehydratase</fullName>
        <shortName evidence="6">IGPD</shortName>
        <ecNumber evidence="6 7">4.2.1.19</ecNumber>
    </recommendedName>
</protein>
<comment type="similarity">
    <text evidence="6 7">Belongs to the imidazoleglycerol-phosphate dehydratase family.</text>
</comment>
<dbReference type="Gene3D" id="3.30.230.40">
    <property type="entry name" value="Imidazole glycerol phosphate dehydratase, domain 1"/>
    <property type="match status" value="2"/>
</dbReference>
<evidence type="ECO:0000313" key="9">
    <source>
        <dbReference type="Proteomes" id="UP000005801"/>
    </source>
</evidence>
<evidence type="ECO:0000313" key="8">
    <source>
        <dbReference type="EMBL" id="EDM80291.1"/>
    </source>
</evidence>
<dbReference type="InterPro" id="IPR020568">
    <property type="entry name" value="Ribosomal_Su5_D2-typ_SF"/>
</dbReference>
<dbReference type="EMBL" id="ABCS01000012">
    <property type="protein sequence ID" value="EDM80291.1"/>
    <property type="molecule type" value="Genomic_DNA"/>
</dbReference>
<dbReference type="Proteomes" id="UP000005801">
    <property type="component" value="Unassembled WGS sequence"/>
</dbReference>
<evidence type="ECO:0000256" key="4">
    <source>
        <dbReference type="ARBA" id="ARBA00023102"/>
    </source>
</evidence>
<dbReference type="InterPro" id="IPR038494">
    <property type="entry name" value="IGPD_sf"/>
</dbReference>
<dbReference type="SUPFAM" id="SSF54211">
    <property type="entry name" value="Ribosomal protein S5 domain 2-like"/>
    <property type="match status" value="2"/>
</dbReference>
<dbReference type="GO" id="GO:0004424">
    <property type="term" value="F:imidazoleglycerol-phosphate dehydratase activity"/>
    <property type="evidence" value="ECO:0007669"/>
    <property type="project" value="UniProtKB-UniRule"/>
</dbReference>
<dbReference type="GO" id="GO:0000105">
    <property type="term" value="P:L-histidine biosynthetic process"/>
    <property type="evidence" value="ECO:0007669"/>
    <property type="project" value="UniProtKB-UniRule"/>
</dbReference>
<keyword evidence="6" id="KW-0963">Cytoplasm</keyword>
<dbReference type="InterPro" id="IPR020565">
    <property type="entry name" value="ImidazoleglycerP_deHydtase_CS"/>
</dbReference>
<dbReference type="NCBIfam" id="NF002111">
    <property type="entry name" value="PRK00951.2-1"/>
    <property type="match status" value="1"/>
</dbReference>
<keyword evidence="3 6" id="KW-0028">Amino-acid biosynthesis</keyword>
<evidence type="ECO:0000256" key="1">
    <source>
        <dbReference type="ARBA" id="ARBA00005047"/>
    </source>
</evidence>
<name>A6G1M7_9BACT</name>
<dbReference type="RefSeq" id="WP_006970626.1">
    <property type="nucleotide sequence ID" value="NZ_ABCS01000012.1"/>
</dbReference>
<dbReference type="UniPathway" id="UPA00031">
    <property type="reaction ID" value="UER00011"/>
</dbReference>
<dbReference type="PANTHER" id="PTHR23133:SF2">
    <property type="entry name" value="IMIDAZOLEGLYCEROL-PHOSPHATE DEHYDRATASE"/>
    <property type="match status" value="1"/>
</dbReference>
<accession>A6G1M7</accession>
<dbReference type="PROSITE" id="PS00955">
    <property type="entry name" value="IGP_DEHYDRATASE_2"/>
    <property type="match status" value="1"/>
</dbReference>
<evidence type="ECO:0000256" key="6">
    <source>
        <dbReference type="HAMAP-Rule" id="MF_00076"/>
    </source>
</evidence>
<dbReference type="InterPro" id="IPR000807">
    <property type="entry name" value="ImidazoleglycerolP_deHydtase"/>
</dbReference>
<comment type="subcellular location">
    <subcellularLocation>
        <location evidence="6 7">Cytoplasm</location>
    </subcellularLocation>
</comment>
<dbReference type="CDD" id="cd07914">
    <property type="entry name" value="IGPD"/>
    <property type="match status" value="1"/>
</dbReference>
<dbReference type="Pfam" id="PF00475">
    <property type="entry name" value="IGPD"/>
    <property type="match status" value="1"/>
</dbReference>
<comment type="caution">
    <text evidence="8">The sequence shown here is derived from an EMBL/GenBank/DDBJ whole genome shotgun (WGS) entry which is preliminary data.</text>
</comment>
<dbReference type="PROSITE" id="PS00954">
    <property type="entry name" value="IGP_DEHYDRATASE_1"/>
    <property type="match status" value="1"/>
</dbReference>
<dbReference type="FunFam" id="3.30.230.40:FF:000001">
    <property type="entry name" value="Imidazoleglycerol-phosphate dehydratase HisB"/>
    <property type="match status" value="1"/>
</dbReference>
<dbReference type="eggNOG" id="COG0131">
    <property type="taxonomic scope" value="Bacteria"/>
</dbReference>
<organism evidence="8 9">
    <name type="scientific">Plesiocystis pacifica SIR-1</name>
    <dbReference type="NCBI Taxonomy" id="391625"/>
    <lineage>
        <taxon>Bacteria</taxon>
        <taxon>Pseudomonadati</taxon>
        <taxon>Myxococcota</taxon>
        <taxon>Polyangia</taxon>
        <taxon>Nannocystales</taxon>
        <taxon>Nannocystaceae</taxon>
        <taxon>Plesiocystis</taxon>
    </lineage>
</organism>
<dbReference type="HAMAP" id="MF_00076">
    <property type="entry name" value="HisB"/>
    <property type="match status" value="1"/>
</dbReference>
<dbReference type="GO" id="GO:0005737">
    <property type="term" value="C:cytoplasm"/>
    <property type="evidence" value="ECO:0007669"/>
    <property type="project" value="UniProtKB-SubCell"/>
</dbReference>
<dbReference type="EC" id="4.2.1.19" evidence="6 7"/>
<evidence type="ECO:0000256" key="3">
    <source>
        <dbReference type="ARBA" id="ARBA00022605"/>
    </source>
</evidence>